<feature type="region of interest" description="Disordered" evidence="1">
    <location>
        <begin position="1"/>
        <end position="27"/>
    </location>
</feature>
<protein>
    <submittedName>
        <fullName evidence="2">Uncharacterized protein</fullName>
    </submittedName>
</protein>
<sequence length="62" mass="6610">PRCGPMTGAGGEPLMQSTISPPMTESDFPQPLVVRSPSVSMLKWPQTPSPTKTTPTRQVSSL</sequence>
<keyword evidence="3" id="KW-1185">Reference proteome</keyword>
<dbReference type="AlphaFoldDB" id="A0ABD2NN95"/>
<organism evidence="2 3">
    <name type="scientific">Cryptolaemus montrouzieri</name>
    <dbReference type="NCBI Taxonomy" id="559131"/>
    <lineage>
        <taxon>Eukaryota</taxon>
        <taxon>Metazoa</taxon>
        <taxon>Ecdysozoa</taxon>
        <taxon>Arthropoda</taxon>
        <taxon>Hexapoda</taxon>
        <taxon>Insecta</taxon>
        <taxon>Pterygota</taxon>
        <taxon>Neoptera</taxon>
        <taxon>Endopterygota</taxon>
        <taxon>Coleoptera</taxon>
        <taxon>Polyphaga</taxon>
        <taxon>Cucujiformia</taxon>
        <taxon>Coccinelloidea</taxon>
        <taxon>Coccinellidae</taxon>
        <taxon>Scymninae</taxon>
        <taxon>Scymnini</taxon>
        <taxon>Cryptolaemus</taxon>
    </lineage>
</organism>
<dbReference type="EMBL" id="JABFTP020000124">
    <property type="protein sequence ID" value="KAL3279770.1"/>
    <property type="molecule type" value="Genomic_DNA"/>
</dbReference>
<evidence type="ECO:0000313" key="2">
    <source>
        <dbReference type="EMBL" id="KAL3279770.1"/>
    </source>
</evidence>
<feature type="region of interest" description="Disordered" evidence="1">
    <location>
        <begin position="40"/>
        <end position="62"/>
    </location>
</feature>
<gene>
    <name evidence="2" type="ORF">HHI36_017278</name>
</gene>
<evidence type="ECO:0000313" key="3">
    <source>
        <dbReference type="Proteomes" id="UP001516400"/>
    </source>
</evidence>
<accession>A0ABD2NN95</accession>
<comment type="caution">
    <text evidence="2">The sequence shown here is derived from an EMBL/GenBank/DDBJ whole genome shotgun (WGS) entry which is preliminary data.</text>
</comment>
<reference evidence="2 3" key="1">
    <citation type="journal article" date="2021" name="BMC Biol.">
        <title>Horizontally acquired antibacterial genes associated with adaptive radiation of ladybird beetles.</title>
        <authorList>
            <person name="Li H.S."/>
            <person name="Tang X.F."/>
            <person name="Huang Y.H."/>
            <person name="Xu Z.Y."/>
            <person name="Chen M.L."/>
            <person name="Du X.Y."/>
            <person name="Qiu B.Y."/>
            <person name="Chen P.T."/>
            <person name="Zhang W."/>
            <person name="Slipinski A."/>
            <person name="Escalona H.E."/>
            <person name="Waterhouse R.M."/>
            <person name="Zwick A."/>
            <person name="Pang H."/>
        </authorList>
    </citation>
    <scope>NUCLEOTIDE SEQUENCE [LARGE SCALE GENOMIC DNA]</scope>
    <source>
        <strain evidence="2">SYSU2018</strain>
    </source>
</reference>
<proteinExistence type="predicted"/>
<feature type="compositionally biased region" description="Low complexity" evidence="1">
    <location>
        <begin position="45"/>
        <end position="56"/>
    </location>
</feature>
<evidence type="ECO:0000256" key="1">
    <source>
        <dbReference type="SAM" id="MobiDB-lite"/>
    </source>
</evidence>
<name>A0ABD2NN95_9CUCU</name>
<dbReference type="Proteomes" id="UP001516400">
    <property type="component" value="Unassembled WGS sequence"/>
</dbReference>
<feature type="non-terminal residue" evidence="2">
    <location>
        <position position="1"/>
    </location>
</feature>